<feature type="region of interest" description="Disordered" evidence="2">
    <location>
        <begin position="188"/>
        <end position="257"/>
    </location>
</feature>
<evidence type="ECO:0000313" key="4">
    <source>
        <dbReference type="Proteomes" id="UP001213000"/>
    </source>
</evidence>
<gene>
    <name evidence="3" type="ORF">NP233_g9535</name>
</gene>
<evidence type="ECO:0000256" key="2">
    <source>
        <dbReference type="SAM" id="MobiDB-lite"/>
    </source>
</evidence>
<organism evidence="3 4">
    <name type="scientific">Leucocoprinus birnbaumii</name>
    <dbReference type="NCBI Taxonomy" id="56174"/>
    <lineage>
        <taxon>Eukaryota</taxon>
        <taxon>Fungi</taxon>
        <taxon>Dikarya</taxon>
        <taxon>Basidiomycota</taxon>
        <taxon>Agaricomycotina</taxon>
        <taxon>Agaricomycetes</taxon>
        <taxon>Agaricomycetidae</taxon>
        <taxon>Agaricales</taxon>
        <taxon>Agaricineae</taxon>
        <taxon>Agaricaceae</taxon>
        <taxon>Leucocoprinus</taxon>
    </lineage>
</organism>
<accession>A0AAD5VKV6</accession>
<dbReference type="Proteomes" id="UP001213000">
    <property type="component" value="Unassembled WGS sequence"/>
</dbReference>
<reference evidence="3" key="1">
    <citation type="submission" date="2022-07" db="EMBL/GenBank/DDBJ databases">
        <title>Genome Sequence of Leucocoprinus birnbaumii.</title>
        <authorList>
            <person name="Buettner E."/>
        </authorList>
    </citation>
    <scope>NUCLEOTIDE SEQUENCE</scope>
    <source>
        <strain evidence="3">VT141</strain>
    </source>
</reference>
<feature type="region of interest" description="Disordered" evidence="2">
    <location>
        <begin position="1"/>
        <end position="56"/>
    </location>
</feature>
<keyword evidence="1" id="KW-0175">Coiled coil</keyword>
<name>A0AAD5VKV6_9AGAR</name>
<evidence type="ECO:0000256" key="1">
    <source>
        <dbReference type="SAM" id="Coils"/>
    </source>
</evidence>
<sequence length="415" mass="45405">MAKALARKSRKGKEDGKTTSASQKKRAHPQSNLVKKVGNGEGKKKSKSKKTVSALGDTTNTTSLKITIPVLQPRTSFQLVGNIQNTGDNTDTINVNNPDVGRVQVNGEVPMDVDIVGPQPRNILNPSLIPQVVVPQTNNMNQDSQLRGSFVQVPVPIIAAPPDNPVHVQGGNTISDDLIDPLLRNASVAPPASHSQAPPGNAQSTPQPSPAQEAQAQNVQSNEGEGEGEDGWCSDDPDDLDDDEEAPKKKKKSQKDKEKGDYGFILGLMRGNDVLEDVKRPRALPKPLTKSSFMSRRFRRALPLIVAHLEALAHQTGCWIYLAAQHTTAVNPFVHYVSPRLKREGASQLNQIHAQVSKLMRSLIESRRAAVTEKNMELEETQAKLDDASKQLMEQEKKLQRQQELIDRLMAGQAQ</sequence>
<proteinExistence type="predicted"/>
<protein>
    <submittedName>
        <fullName evidence="3">Uncharacterized protein</fullName>
    </submittedName>
</protein>
<feature type="compositionally biased region" description="Basic residues" evidence="2">
    <location>
        <begin position="1"/>
        <end position="11"/>
    </location>
</feature>
<feature type="coiled-coil region" evidence="1">
    <location>
        <begin position="371"/>
        <end position="412"/>
    </location>
</feature>
<feature type="compositionally biased region" description="Acidic residues" evidence="2">
    <location>
        <begin position="224"/>
        <end position="245"/>
    </location>
</feature>
<keyword evidence="4" id="KW-1185">Reference proteome</keyword>
<dbReference type="AlphaFoldDB" id="A0AAD5VKV6"/>
<evidence type="ECO:0000313" key="3">
    <source>
        <dbReference type="EMBL" id="KAJ3562490.1"/>
    </source>
</evidence>
<feature type="compositionally biased region" description="Low complexity" evidence="2">
    <location>
        <begin position="202"/>
        <end position="217"/>
    </location>
</feature>
<comment type="caution">
    <text evidence="3">The sequence shown here is derived from an EMBL/GenBank/DDBJ whole genome shotgun (WGS) entry which is preliminary data.</text>
</comment>
<dbReference type="EMBL" id="JANIEX010000862">
    <property type="protein sequence ID" value="KAJ3562490.1"/>
    <property type="molecule type" value="Genomic_DNA"/>
</dbReference>